<dbReference type="InterPro" id="IPR008146">
    <property type="entry name" value="Gln_synth_cat_dom"/>
</dbReference>
<dbReference type="Gene3D" id="3.30.590.10">
    <property type="entry name" value="Glutamine synthetase/guanido kinase, catalytic domain"/>
    <property type="match status" value="1"/>
</dbReference>
<gene>
    <name evidence="9" type="ORF">BDD41_1988</name>
</gene>
<evidence type="ECO:0000256" key="5">
    <source>
        <dbReference type="ARBA" id="ARBA00022840"/>
    </source>
</evidence>
<dbReference type="SMART" id="SM01230">
    <property type="entry name" value="Gln-synt_C"/>
    <property type="match status" value="1"/>
</dbReference>
<protein>
    <submittedName>
        <fullName evidence="9">Glutamine synthetase</fullName>
    </submittedName>
</protein>
<comment type="caution">
    <text evidence="9">The sequence shown here is derived from an EMBL/GenBank/DDBJ whole genome shotgun (WGS) entry which is preliminary data.</text>
</comment>
<sequence>MQPENVRTLEDAAQIVRDSGAEHIKIGIADLDGIMRGKYLSTPKFLSALENGFNFADVLFGWDMTDTLNPESKFTGWHTGYPDAEARIIPETCRMLPDEDGRLFFLSEFTGKATTLCPRSLLKRVVERADRLGFKACVASEFEFFVFNETPHSVRTKHYRNMENLAPGSFSYSMLRASVHSDTYEAVLSMCRQLNIPIEGLHEETGPGVMEAALTYSDPLTAADNAFLFKTFAKIQMQRLGKMATFMAKWSNDWPGQSGHLHLSLQTKDGKPVFHDSERPETASQEMLWFIGGQQTLMPEVLPMVAPTVNSFTRLVPGMWAPTQATWGFENRTCALRAIKGSPKSQRVEYRIAGADINPYVAIAAALASGLWGIENRIEPDAPIAGNSYDKEHAPERVLPARLLDAANRLEGSVAARDLFGDQFVEHYAMTRRWEEREAQKAVTDWQLERYFELI</sequence>
<dbReference type="GO" id="GO:0006542">
    <property type="term" value="P:glutamine biosynthetic process"/>
    <property type="evidence" value="ECO:0007669"/>
    <property type="project" value="InterPro"/>
</dbReference>
<dbReference type="PANTHER" id="PTHR43785:SF12">
    <property type="entry name" value="TYPE-1 GLUTAMINE SYNTHETASE 2"/>
    <property type="match status" value="1"/>
</dbReference>
<dbReference type="GO" id="GO:0005524">
    <property type="term" value="F:ATP binding"/>
    <property type="evidence" value="ECO:0007669"/>
    <property type="project" value="UniProtKB-KW"/>
</dbReference>
<comment type="cofactor">
    <cofactor evidence="1">
        <name>Mg(2+)</name>
        <dbReference type="ChEBI" id="CHEBI:18420"/>
    </cofactor>
</comment>
<evidence type="ECO:0000313" key="9">
    <source>
        <dbReference type="EMBL" id="REF73429.1"/>
    </source>
</evidence>
<dbReference type="RefSeq" id="WP_116221510.1">
    <property type="nucleotide sequence ID" value="NZ_CP038196.1"/>
</dbReference>
<dbReference type="InterPro" id="IPR036651">
    <property type="entry name" value="Gln_synt_N_sf"/>
</dbReference>
<proteinExistence type="inferred from homology"/>
<dbReference type="GO" id="GO:0004356">
    <property type="term" value="F:glutamine synthetase activity"/>
    <property type="evidence" value="ECO:0007669"/>
    <property type="project" value="InterPro"/>
</dbReference>
<name>A0A3D9Y2L7_PARVE</name>
<dbReference type="SUPFAM" id="SSF55931">
    <property type="entry name" value="Glutamine synthetase/guanido kinase"/>
    <property type="match status" value="1"/>
</dbReference>
<dbReference type="Gene3D" id="3.10.20.70">
    <property type="entry name" value="Glutamine synthetase, N-terminal domain"/>
    <property type="match status" value="1"/>
</dbReference>
<dbReference type="GO" id="GO:0042402">
    <property type="term" value="P:biogenic amine catabolic process"/>
    <property type="evidence" value="ECO:0007669"/>
    <property type="project" value="UniProtKB-ARBA"/>
</dbReference>
<evidence type="ECO:0000256" key="2">
    <source>
        <dbReference type="ARBA" id="ARBA00009897"/>
    </source>
</evidence>
<evidence type="ECO:0000256" key="6">
    <source>
        <dbReference type="PROSITE-ProRule" id="PRU01331"/>
    </source>
</evidence>
<evidence type="ECO:0000313" key="10">
    <source>
        <dbReference type="Proteomes" id="UP000256941"/>
    </source>
</evidence>
<keyword evidence="3" id="KW-0436">Ligase</keyword>
<accession>A0A3D9Y2L7</accession>
<dbReference type="GO" id="GO:0006576">
    <property type="term" value="P:biogenic amine metabolic process"/>
    <property type="evidence" value="ECO:0007669"/>
    <property type="project" value="UniProtKB-ARBA"/>
</dbReference>
<dbReference type="PANTHER" id="PTHR43785">
    <property type="entry name" value="GAMMA-GLUTAMYLPUTRESCINE SYNTHETASE"/>
    <property type="match status" value="1"/>
</dbReference>
<organism evidence="9 10">
    <name type="scientific">Paracoccus versutus</name>
    <name type="common">Thiobacillus versutus</name>
    <dbReference type="NCBI Taxonomy" id="34007"/>
    <lineage>
        <taxon>Bacteria</taxon>
        <taxon>Pseudomonadati</taxon>
        <taxon>Pseudomonadota</taxon>
        <taxon>Alphaproteobacteria</taxon>
        <taxon>Rhodobacterales</taxon>
        <taxon>Paracoccaceae</taxon>
        <taxon>Paracoccus</taxon>
    </lineage>
</organism>
<evidence type="ECO:0000259" key="8">
    <source>
        <dbReference type="PROSITE" id="PS51987"/>
    </source>
</evidence>
<evidence type="ECO:0000256" key="7">
    <source>
        <dbReference type="RuleBase" id="RU000384"/>
    </source>
</evidence>
<evidence type="ECO:0000256" key="4">
    <source>
        <dbReference type="ARBA" id="ARBA00022741"/>
    </source>
</evidence>
<dbReference type="Pfam" id="PF00120">
    <property type="entry name" value="Gln-synt_C"/>
    <property type="match status" value="1"/>
</dbReference>
<dbReference type="EMBL" id="QTUJ01000001">
    <property type="protein sequence ID" value="REF73429.1"/>
    <property type="molecule type" value="Genomic_DNA"/>
</dbReference>
<reference evidence="9 10" key="1">
    <citation type="submission" date="2018-08" db="EMBL/GenBank/DDBJ databases">
        <title>Genomic Encyclopedia of Archaeal and Bacterial Type Strains, Phase II (KMG-II): from individual species to whole genera.</title>
        <authorList>
            <person name="Goeker M."/>
        </authorList>
    </citation>
    <scope>NUCLEOTIDE SEQUENCE [LARGE SCALE GENOMIC DNA]</scope>
    <source>
        <strain evidence="9 10">DSM 17099</strain>
    </source>
</reference>
<comment type="similarity">
    <text evidence="2 6 7">Belongs to the glutamine synthetase family.</text>
</comment>
<feature type="domain" description="GS catalytic" evidence="8">
    <location>
        <begin position="118"/>
        <end position="455"/>
    </location>
</feature>
<evidence type="ECO:0000256" key="3">
    <source>
        <dbReference type="ARBA" id="ARBA00022598"/>
    </source>
</evidence>
<dbReference type="AlphaFoldDB" id="A0A3D9Y2L7"/>
<evidence type="ECO:0000256" key="1">
    <source>
        <dbReference type="ARBA" id="ARBA00001946"/>
    </source>
</evidence>
<dbReference type="InterPro" id="IPR014746">
    <property type="entry name" value="Gln_synth/guanido_kin_cat_dom"/>
</dbReference>
<keyword evidence="4" id="KW-0547">Nucleotide-binding</keyword>
<dbReference type="SUPFAM" id="SSF54368">
    <property type="entry name" value="Glutamine synthetase, N-terminal domain"/>
    <property type="match status" value="1"/>
</dbReference>
<dbReference type="PROSITE" id="PS51987">
    <property type="entry name" value="GS_CATALYTIC"/>
    <property type="match status" value="1"/>
</dbReference>
<dbReference type="Proteomes" id="UP000256941">
    <property type="component" value="Unassembled WGS sequence"/>
</dbReference>
<keyword evidence="5" id="KW-0067">ATP-binding</keyword>
<dbReference type="FunFam" id="3.30.590.10:FF:000005">
    <property type="entry name" value="Probable glutamine synthetase"/>
    <property type="match status" value="1"/>
</dbReference>